<feature type="domain" description="Ionotropic glutamate receptor L-glutamate and glycine-binding" evidence="18">
    <location>
        <begin position="404"/>
        <end position="468"/>
    </location>
</feature>
<evidence type="ECO:0000256" key="2">
    <source>
        <dbReference type="ARBA" id="ARBA00022448"/>
    </source>
</evidence>
<keyword evidence="20" id="KW-1185">Reference proteome</keyword>
<dbReference type="SMART" id="SM00079">
    <property type="entry name" value="PBPe"/>
    <property type="match status" value="1"/>
</dbReference>
<evidence type="ECO:0000256" key="16">
    <source>
        <dbReference type="RuleBase" id="RU367118"/>
    </source>
</evidence>
<dbReference type="SMART" id="SM00918">
    <property type="entry name" value="Lig_chan-Glu_bd"/>
    <property type="match status" value="1"/>
</dbReference>
<dbReference type="InterPro" id="IPR001320">
    <property type="entry name" value="Iontro_rcpt_C"/>
</dbReference>
<keyword evidence="4 16" id="KW-0812">Transmembrane</keyword>
<dbReference type="Proteomes" id="UP000261620">
    <property type="component" value="Unplaced"/>
</dbReference>
<evidence type="ECO:0000256" key="8">
    <source>
        <dbReference type="ARBA" id="ARBA00023136"/>
    </source>
</evidence>
<dbReference type="Gene3D" id="1.10.287.70">
    <property type="match status" value="1"/>
</dbReference>
<evidence type="ECO:0000313" key="19">
    <source>
        <dbReference type="Ensembl" id="ENSMMOP00000015851.1"/>
    </source>
</evidence>
<dbReference type="GO" id="GO:0042734">
    <property type="term" value="C:presynaptic membrane"/>
    <property type="evidence" value="ECO:0007669"/>
    <property type="project" value="UniProtKB-SubCell"/>
</dbReference>
<dbReference type="PRINTS" id="PR00177">
    <property type="entry name" value="NMDARECEPTOR"/>
</dbReference>
<feature type="binding site" evidence="14">
    <location>
        <position position="651"/>
    </location>
    <ligand>
        <name>L-glutamate</name>
        <dbReference type="ChEBI" id="CHEBI:29985"/>
    </ligand>
</feature>
<dbReference type="Gene3D" id="3.40.50.2300">
    <property type="match status" value="2"/>
</dbReference>
<dbReference type="InterPro" id="IPR019594">
    <property type="entry name" value="Glu/Gly-bd"/>
</dbReference>
<keyword evidence="5 16" id="KW-1133">Transmembrane helix</keyword>
<accession>A0A3Q3WF83</accession>
<dbReference type="Pfam" id="PF01094">
    <property type="entry name" value="ANF_receptor"/>
    <property type="match status" value="1"/>
</dbReference>
<keyword evidence="2 16" id="KW-0813">Transport</keyword>
<feature type="transmembrane region" description="Helical" evidence="16">
    <location>
        <begin position="602"/>
        <end position="623"/>
    </location>
</feature>
<evidence type="ECO:0000259" key="18">
    <source>
        <dbReference type="SMART" id="SM00918"/>
    </source>
</evidence>
<reference evidence="19" key="1">
    <citation type="submission" date="2025-08" db="UniProtKB">
        <authorList>
            <consortium name="Ensembl"/>
        </authorList>
    </citation>
    <scope>IDENTIFICATION</scope>
</reference>
<evidence type="ECO:0000256" key="14">
    <source>
        <dbReference type="PIRSR" id="PIRSR601508-1"/>
    </source>
</evidence>
<feature type="binding site" evidence="14">
    <location>
        <position position="652"/>
    </location>
    <ligand>
        <name>L-glutamate</name>
        <dbReference type="ChEBI" id="CHEBI:29985"/>
    </ligand>
</feature>
<evidence type="ECO:0000256" key="3">
    <source>
        <dbReference type="ARBA" id="ARBA00022475"/>
    </source>
</evidence>
<dbReference type="InterPro" id="IPR001828">
    <property type="entry name" value="ANF_lig-bd_rcpt"/>
</dbReference>
<dbReference type="OMA" id="LVWLMKI"/>
<organism evidence="19 20">
    <name type="scientific">Mola mola</name>
    <name type="common">Ocean sunfish</name>
    <name type="synonym">Tetraodon mola</name>
    <dbReference type="NCBI Taxonomy" id="94237"/>
    <lineage>
        <taxon>Eukaryota</taxon>
        <taxon>Metazoa</taxon>
        <taxon>Chordata</taxon>
        <taxon>Craniata</taxon>
        <taxon>Vertebrata</taxon>
        <taxon>Euteleostomi</taxon>
        <taxon>Actinopterygii</taxon>
        <taxon>Neopterygii</taxon>
        <taxon>Teleostei</taxon>
        <taxon>Neoteleostei</taxon>
        <taxon>Acanthomorphata</taxon>
        <taxon>Eupercaria</taxon>
        <taxon>Tetraodontiformes</taxon>
        <taxon>Molidae</taxon>
        <taxon>Mola</taxon>
    </lineage>
</organism>
<evidence type="ECO:0000256" key="11">
    <source>
        <dbReference type="ARBA" id="ARBA00023257"/>
    </source>
</evidence>
<dbReference type="STRING" id="94237.ENSMMOP00000015851"/>
<comment type="subcellular location">
    <subcellularLocation>
        <location evidence="1">Cell membrane</location>
        <topology evidence="1">Multi-pass membrane protein</topology>
    </subcellularLocation>
    <subcellularLocation>
        <location evidence="16">Postsynaptic cell membrane</location>
        <topology evidence="16">Multi-pass membrane protein</topology>
    </subcellularLocation>
</comment>
<evidence type="ECO:0000256" key="1">
    <source>
        <dbReference type="ARBA" id="ARBA00004651"/>
    </source>
</evidence>
<dbReference type="Gene3D" id="3.40.190.10">
    <property type="entry name" value="Periplasmic binding protein-like II"/>
    <property type="match status" value="1"/>
</dbReference>
<keyword evidence="11 16" id="KW-0628">Postsynaptic cell membrane</keyword>
<dbReference type="Pfam" id="PF10613">
    <property type="entry name" value="Lig_chan-Glu_bd"/>
    <property type="match status" value="1"/>
</dbReference>
<proteinExistence type="inferred from homology"/>
<protein>
    <recommendedName>
        <fullName evidence="16">Glutamate receptor</fullName>
    </recommendedName>
</protein>
<evidence type="ECO:0000256" key="9">
    <source>
        <dbReference type="ARBA" id="ARBA00023170"/>
    </source>
</evidence>
<keyword evidence="13 16" id="KW-0407">Ion channel</keyword>
<evidence type="ECO:0000256" key="5">
    <source>
        <dbReference type="ARBA" id="ARBA00022989"/>
    </source>
</evidence>
<feature type="binding site" evidence="14">
    <location>
        <position position="484"/>
    </location>
    <ligand>
        <name>L-glutamate</name>
        <dbReference type="ChEBI" id="CHEBI:29985"/>
    </ligand>
</feature>
<evidence type="ECO:0000256" key="13">
    <source>
        <dbReference type="ARBA" id="ARBA00023303"/>
    </source>
</evidence>
<evidence type="ECO:0000256" key="6">
    <source>
        <dbReference type="ARBA" id="ARBA00023018"/>
    </source>
</evidence>
<dbReference type="Pfam" id="PF00060">
    <property type="entry name" value="Lig_chan"/>
    <property type="match status" value="1"/>
</dbReference>
<dbReference type="GO" id="GO:0045211">
    <property type="term" value="C:postsynaptic membrane"/>
    <property type="evidence" value="ECO:0007669"/>
    <property type="project" value="UniProtKB-SubCell"/>
</dbReference>
<evidence type="ECO:0000256" key="15">
    <source>
        <dbReference type="PIRSR" id="PIRSR601508-2"/>
    </source>
</evidence>
<dbReference type="GO" id="GO:0015276">
    <property type="term" value="F:ligand-gated monoatomic ion channel activity"/>
    <property type="evidence" value="ECO:0007669"/>
    <property type="project" value="InterPro"/>
</dbReference>
<comment type="function">
    <text evidence="16">Receptor for glutamate that functions as a ligand-gated ion channel in the central nervous system and plays an important role in excitatory synaptic transmission. L-glutamate acts as an excitatory neurotransmitter at many synapses in the central nervous system.</text>
</comment>
<dbReference type="GO" id="GO:0038023">
    <property type="term" value="F:signaling receptor activity"/>
    <property type="evidence" value="ECO:0007669"/>
    <property type="project" value="InterPro"/>
</dbReference>
<comment type="similarity">
    <text evidence="16">Belongs to the glutamate-gated ion channel (TC 1.A.10.1) family.</text>
</comment>
<evidence type="ECO:0000256" key="4">
    <source>
        <dbReference type="ARBA" id="ARBA00022692"/>
    </source>
</evidence>
<dbReference type="InterPro" id="IPR015683">
    <property type="entry name" value="Ionotropic_Glu_rcpt"/>
</dbReference>
<dbReference type="PANTHER" id="PTHR18966">
    <property type="entry name" value="IONOTROPIC GLUTAMATE RECEPTOR"/>
    <property type="match status" value="1"/>
</dbReference>
<keyword evidence="9 16" id="KW-0675">Receptor</keyword>
<evidence type="ECO:0000256" key="12">
    <source>
        <dbReference type="ARBA" id="ARBA00023286"/>
    </source>
</evidence>
<name>A0A3Q3WF83_MOLML</name>
<keyword evidence="8 16" id="KW-0472">Membrane</keyword>
<feature type="binding site" evidence="14">
    <location>
        <position position="700"/>
    </location>
    <ligand>
        <name>L-glutamate</name>
        <dbReference type="ChEBI" id="CHEBI:29985"/>
    </ligand>
</feature>
<feature type="domain" description="Ionotropic glutamate receptor C-terminal" evidence="17">
    <location>
        <begin position="394"/>
        <end position="738"/>
    </location>
</feature>
<keyword evidence="12 16" id="KW-1071">Ligand-gated ion channel</keyword>
<keyword evidence="7 16" id="KW-0406">Ion transport</keyword>
<keyword evidence="6 16" id="KW-0770">Synapse</keyword>
<evidence type="ECO:0000313" key="20">
    <source>
        <dbReference type="Proteomes" id="UP000261620"/>
    </source>
</evidence>
<feature type="binding site" evidence="14">
    <location>
        <position position="479"/>
    </location>
    <ligand>
        <name>L-glutamate</name>
        <dbReference type="ChEBI" id="CHEBI:29985"/>
    </ligand>
</feature>
<dbReference type="SUPFAM" id="SSF53822">
    <property type="entry name" value="Periplasmic binding protein-like I"/>
    <property type="match status" value="1"/>
</dbReference>
<feature type="transmembrane region" description="Helical" evidence="16">
    <location>
        <begin position="524"/>
        <end position="543"/>
    </location>
</feature>
<reference evidence="19" key="2">
    <citation type="submission" date="2025-09" db="UniProtKB">
        <authorList>
            <consortium name="Ensembl"/>
        </authorList>
    </citation>
    <scope>IDENTIFICATION</scope>
</reference>
<dbReference type="Ensembl" id="ENSMMOT00000016117.1">
    <property type="protein sequence ID" value="ENSMMOP00000015851.1"/>
    <property type="gene ID" value="ENSMMOG00000012099.1"/>
</dbReference>
<evidence type="ECO:0000259" key="17">
    <source>
        <dbReference type="SMART" id="SM00079"/>
    </source>
</evidence>
<feature type="site" description="Crucial to convey clamshell closure to channel opening" evidence="15">
    <location>
        <position position="630"/>
    </location>
</feature>
<evidence type="ECO:0000256" key="10">
    <source>
        <dbReference type="ARBA" id="ARBA00023180"/>
    </source>
</evidence>
<evidence type="ECO:0000256" key="7">
    <source>
        <dbReference type="ARBA" id="ARBA00023065"/>
    </source>
</evidence>
<sequence length="746" mass="83781">MRRLLLPLSITPAVNVMYLSKFVREAAILDDPMECSRGERLAITLAKDSINRNSNRSATGKLEVDIFELLRDSEYEMGETMCQIMSKGVVAVLGPSASPASNSIISNICGEKEVPYVKVAPEDILKAQFPRFTTLDLRPTNSDISLAVAGLLTFFNSTTACLICAQADCLLNLEQLLRQFLISKETLSVRMLDDSQDPTPLLKEIRDDKTATIVVDANATMSHIILERASELGMLSVYYTYIFTSLEFSLLQLDDVADQRVNIVGFSVFNKTHPFFQDFVLSLNRSWQENCDHAPFAGTPLSSALLFDAVFAVSSKIWEHGTSLMNYLRMVELEGLTGHIEFNSKGQRSNYALRIMQSSKDGLRQIGLWHSEDGLSMERTLPSINVMDTLFNTTLTITTILENPYVMLRQNHQDLEGNERYEGFCVDMLKELADILKFKYRIRLVGDGLYGVPGANGTWTGMVGELISRKADLAVAGLTITAEREKVIDFSKPFMTLGISIMYRVHLGRRPGYFSFLDPFSPGVWLFMLLAYLAVSCVLFLVARLTPYEWYNPHPCLKGRCNLLINQYSLGNSFWFPVGGFMQQGSTIAPRALSTRCVSGVWWAFTLIIISSYTANLAAFLTVQRMEVPIESVDDLADQTAIEYGTMHGGSTMTFFQNSRYQTYQRMWNFMHSKQPRVFVKSTEEGIARVLNSNYAYLLESTMNEYYRQRNCNLTQIGGLLDTKGYGIGMPLGEWAGDGACGRELK</sequence>
<keyword evidence="3 16" id="KW-1003">Cell membrane</keyword>
<dbReference type="InterPro" id="IPR028082">
    <property type="entry name" value="Peripla_BP_I"/>
</dbReference>
<dbReference type="SUPFAM" id="SSF53850">
    <property type="entry name" value="Periplasmic binding protein-like II"/>
    <property type="match status" value="1"/>
</dbReference>
<dbReference type="AlphaFoldDB" id="A0A3Q3WF83"/>
<keyword evidence="10" id="KW-0325">Glycoprotein</keyword>
<dbReference type="InterPro" id="IPR001508">
    <property type="entry name" value="Iono_Glu_rcpt_met"/>
</dbReference>